<evidence type="ECO:0000256" key="1">
    <source>
        <dbReference type="SAM" id="Phobius"/>
    </source>
</evidence>
<organism evidence="2 3">
    <name type="scientific">Ignelater luminosus</name>
    <name type="common">Cucubano</name>
    <name type="synonym">Pyrophorus luminosus</name>
    <dbReference type="NCBI Taxonomy" id="2038154"/>
    <lineage>
        <taxon>Eukaryota</taxon>
        <taxon>Metazoa</taxon>
        <taxon>Ecdysozoa</taxon>
        <taxon>Arthropoda</taxon>
        <taxon>Hexapoda</taxon>
        <taxon>Insecta</taxon>
        <taxon>Pterygota</taxon>
        <taxon>Neoptera</taxon>
        <taxon>Endopterygota</taxon>
        <taxon>Coleoptera</taxon>
        <taxon>Polyphaga</taxon>
        <taxon>Elateriformia</taxon>
        <taxon>Elateroidea</taxon>
        <taxon>Elateridae</taxon>
        <taxon>Agrypninae</taxon>
        <taxon>Pyrophorini</taxon>
        <taxon>Ignelater</taxon>
    </lineage>
</organism>
<dbReference type="Gene3D" id="3.80.10.10">
    <property type="entry name" value="Ribonuclease Inhibitor"/>
    <property type="match status" value="1"/>
</dbReference>
<name>A0A8K0D7W2_IGNLU</name>
<evidence type="ECO:0000313" key="3">
    <source>
        <dbReference type="Proteomes" id="UP000801492"/>
    </source>
</evidence>
<feature type="non-terminal residue" evidence="2">
    <location>
        <position position="1"/>
    </location>
</feature>
<gene>
    <name evidence="2" type="ORF">ILUMI_06707</name>
</gene>
<comment type="caution">
    <text evidence="2">The sequence shown here is derived from an EMBL/GenBank/DDBJ whole genome shotgun (WGS) entry which is preliminary data.</text>
</comment>
<feature type="transmembrane region" description="Helical" evidence="1">
    <location>
        <begin position="6"/>
        <end position="24"/>
    </location>
</feature>
<keyword evidence="1" id="KW-0472">Membrane</keyword>
<evidence type="ECO:0000313" key="2">
    <source>
        <dbReference type="EMBL" id="KAF2899464.1"/>
    </source>
</evidence>
<dbReference type="EMBL" id="VTPC01002791">
    <property type="protein sequence ID" value="KAF2899464.1"/>
    <property type="molecule type" value="Genomic_DNA"/>
</dbReference>
<dbReference type="InterPro" id="IPR032675">
    <property type="entry name" value="LRR_dom_sf"/>
</dbReference>
<keyword evidence="1" id="KW-0812">Transmembrane</keyword>
<dbReference type="Proteomes" id="UP000801492">
    <property type="component" value="Unassembled WGS sequence"/>
</dbReference>
<protein>
    <submittedName>
        <fullName evidence="2">Uncharacterized protein</fullName>
    </submittedName>
</protein>
<accession>A0A8K0D7W2</accession>
<dbReference type="AlphaFoldDB" id="A0A8K0D7W2"/>
<keyword evidence="1" id="KW-1133">Transmembrane helix</keyword>
<sequence length="121" mass="14440">MNFYLHYKLKMFVLFQLILIILYLSEYKTQKCMYDIEKFTEISCFNMTSFKQIKEEIETIVDQKNSLTDLIESLELTNCELLHLRINKFRFLSKLQQITIADSNITKLSPEKGIRNANEKD</sequence>
<reference evidence="2" key="1">
    <citation type="submission" date="2019-08" db="EMBL/GenBank/DDBJ databases">
        <title>The genome of the North American firefly Photinus pyralis.</title>
        <authorList>
            <consortium name="Photinus pyralis genome working group"/>
            <person name="Fallon T.R."/>
            <person name="Sander Lower S.E."/>
            <person name="Weng J.-K."/>
        </authorList>
    </citation>
    <scope>NUCLEOTIDE SEQUENCE</scope>
    <source>
        <strain evidence="2">TRF0915ILg1</strain>
        <tissue evidence="2">Whole body</tissue>
    </source>
</reference>
<proteinExistence type="predicted"/>
<keyword evidence="3" id="KW-1185">Reference proteome</keyword>